<proteinExistence type="predicted"/>
<dbReference type="WBParaSite" id="Minc3s00767g17083">
    <property type="protein sequence ID" value="Minc3s00767g17083"/>
    <property type="gene ID" value="Minc3s00767g17083"/>
</dbReference>
<sequence length="89" mass="10341">MEEIWPHTLLKFLKFSPAAQEKGEFWLLGLQNSQNFRLRRLKRKNSGLESSKILKIFACGAGKGKIPPNRKNFRLRRKTILHNIPVDPS</sequence>
<name>A0A914LX24_MELIC</name>
<evidence type="ECO:0000313" key="2">
    <source>
        <dbReference type="WBParaSite" id="Minc3s00767g17083"/>
    </source>
</evidence>
<reference evidence="2" key="1">
    <citation type="submission" date="2022-11" db="UniProtKB">
        <authorList>
            <consortium name="WormBaseParasite"/>
        </authorList>
    </citation>
    <scope>IDENTIFICATION</scope>
</reference>
<dbReference type="AlphaFoldDB" id="A0A914LX24"/>
<protein>
    <submittedName>
        <fullName evidence="2">Uncharacterized protein</fullName>
    </submittedName>
</protein>
<dbReference type="Proteomes" id="UP000887563">
    <property type="component" value="Unplaced"/>
</dbReference>
<evidence type="ECO:0000313" key="1">
    <source>
        <dbReference type="Proteomes" id="UP000887563"/>
    </source>
</evidence>
<organism evidence="1 2">
    <name type="scientific">Meloidogyne incognita</name>
    <name type="common">Southern root-knot nematode worm</name>
    <name type="synonym">Oxyuris incognita</name>
    <dbReference type="NCBI Taxonomy" id="6306"/>
    <lineage>
        <taxon>Eukaryota</taxon>
        <taxon>Metazoa</taxon>
        <taxon>Ecdysozoa</taxon>
        <taxon>Nematoda</taxon>
        <taxon>Chromadorea</taxon>
        <taxon>Rhabditida</taxon>
        <taxon>Tylenchina</taxon>
        <taxon>Tylenchomorpha</taxon>
        <taxon>Tylenchoidea</taxon>
        <taxon>Meloidogynidae</taxon>
        <taxon>Meloidogyninae</taxon>
        <taxon>Meloidogyne</taxon>
        <taxon>Meloidogyne incognita group</taxon>
    </lineage>
</organism>
<keyword evidence="1" id="KW-1185">Reference proteome</keyword>
<accession>A0A914LX24</accession>